<evidence type="ECO:0000313" key="1">
    <source>
        <dbReference type="EMBL" id="QHT92131.1"/>
    </source>
</evidence>
<reference evidence="1" key="1">
    <citation type="journal article" date="2020" name="Nature">
        <title>Giant virus diversity and host interactions through global metagenomics.</title>
        <authorList>
            <person name="Schulz F."/>
            <person name="Roux S."/>
            <person name="Paez-Espino D."/>
            <person name="Jungbluth S."/>
            <person name="Walsh D.A."/>
            <person name="Denef V.J."/>
            <person name="McMahon K.D."/>
            <person name="Konstantinidis K.T."/>
            <person name="Eloe-Fadrosh E.A."/>
            <person name="Kyrpides N.C."/>
            <person name="Woyke T."/>
        </authorList>
    </citation>
    <scope>NUCLEOTIDE SEQUENCE</scope>
    <source>
        <strain evidence="1">GVMAG-M-3300023184-86</strain>
    </source>
</reference>
<sequence>MEYISSSSSDDDDDYNPIEEKKYNYNINHLLNDNIDIILESNSYNKIYLCCYEVNNKKELTAPFLQYYLINDNLYENLTFPDLNLLNINLDTDNLVEYAKGYLFMLFNNNYSLNDNLEYNGAMYYKDDIYLFFDLSKCKIQIDFLFKNSKIWLCLLDEIVNQQNICNINISNRVTNFFVNNYDLVFLYDNNDNIYETPSACYVGKNWNKLNFTHIFGVSKSDNKSILGPYYYFSNFNNAVEQCDYSDKYDKMGIIRFAVFTGVIKIITNMESNSNDESSTKKEMLNDPQLNNKYQALTSRITDHDGKWAEEYDSAYIGYSIELDDGTKLKENCLTVVKKYEQQLPLTCQYIDKNSVLISTQNKFKKYSIL</sequence>
<accession>A0A6C0IFY7</accession>
<dbReference type="EMBL" id="MN740178">
    <property type="protein sequence ID" value="QHT92131.1"/>
    <property type="molecule type" value="Genomic_DNA"/>
</dbReference>
<proteinExistence type="predicted"/>
<protein>
    <submittedName>
        <fullName evidence="1">Uncharacterized protein</fullName>
    </submittedName>
</protein>
<dbReference type="AlphaFoldDB" id="A0A6C0IFY7"/>
<organism evidence="1">
    <name type="scientific">viral metagenome</name>
    <dbReference type="NCBI Taxonomy" id="1070528"/>
    <lineage>
        <taxon>unclassified sequences</taxon>
        <taxon>metagenomes</taxon>
        <taxon>organismal metagenomes</taxon>
    </lineage>
</organism>
<name>A0A6C0IFY7_9ZZZZ</name>